<reference evidence="1 2" key="1">
    <citation type="submission" date="2011-11" db="EMBL/GenBank/DDBJ databases">
        <title>Whole genome shotgun sequence of Gordonia amarae NBRC 15530.</title>
        <authorList>
            <person name="Takarada H."/>
            <person name="Hosoyama A."/>
            <person name="Tsuchikane K."/>
            <person name="Katsumata H."/>
            <person name="Yamazaki S."/>
            <person name="Fujita N."/>
        </authorList>
    </citation>
    <scope>NUCLEOTIDE SEQUENCE [LARGE SCALE GENOMIC DNA]</scope>
    <source>
        <strain evidence="1 2">NBRC 15530</strain>
    </source>
</reference>
<accession>G7GKA7</accession>
<organism evidence="1 2">
    <name type="scientific">Gordonia amarae NBRC 15530</name>
    <dbReference type="NCBI Taxonomy" id="1075090"/>
    <lineage>
        <taxon>Bacteria</taxon>
        <taxon>Bacillati</taxon>
        <taxon>Actinomycetota</taxon>
        <taxon>Actinomycetes</taxon>
        <taxon>Mycobacteriales</taxon>
        <taxon>Gordoniaceae</taxon>
        <taxon>Gordonia</taxon>
    </lineage>
</organism>
<dbReference type="Proteomes" id="UP000006023">
    <property type="component" value="Unassembled WGS sequence"/>
</dbReference>
<protein>
    <submittedName>
        <fullName evidence="1">Uncharacterized protein</fullName>
    </submittedName>
</protein>
<dbReference type="EMBL" id="BAED01000010">
    <property type="protein sequence ID" value="GAB04032.1"/>
    <property type="molecule type" value="Genomic_DNA"/>
</dbReference>
<name>G7GKA7_9ACTN</name>
<gene>
    <name evidence="1" type="ORF">GOAMR_10_00090</name>
</gene>
<evidence type="ECO:0000313" key="2">
    <source>
        <dbReference type="Proteomes" id="UP000006023"/>
    </source>
</evidence>
<evidence type="ECO:0000313" key="1">
    <source>
        <dbReference type="EMBL" id="GAB04032.1"/>
    </source>
</evidence>
<dbReference type="AlphaFoldDB" id="G7GKA7"/>
<sequence>MPVVDDVDTARSSPGLAMLSGMAHHNVPGVLEALAASVITDLEHGHVYSEMIWAVLPMAARARWERLMTSTTFKYQSPFAQKYFGEGEAKGKAEGKAEEAAVAVLTVLRARRIEVPDAVCERVQRCDDIEVLQTWLSRAATAAEIGDVFD</sequence>
<dbReference type="STRING" id="1075090.GOAMR_10_00090"/>
<comment type="caution">
    <text evidence="1">The sequence shown here is derived from an EMBL/GenBank/DDBJ whole genome shotgun (WGS) entry which is preliminary data.</text>
</comment>
<dbReference type="PANTHER" id="PTHR34613:SF1">
    <property type="entry name" value="SLL6017 PROTEIN"/>
    <property type="match status" value="1"/>
</dbReference>
<proteinExistence type="predicted"/>
<dbReference type="eggNOG" id="COG1317">
    <property type="taxonomic scope" value="Bacteria"/>
</dbReference>
<dbReference type="PANTHER" id="PTHR34613">
    <property type="entry name" value="SLL0800 PROTEIN"/>
    <property type="match status" value="1"/>
</dbReference>
<keyword evidence="2" id="KW-1185">Reference proteome</keyword>